<protein>
    <submittedName>
        <fullName evidence="2">Uncharacterized protein</fullName>
    </submittedName>
</protein>
<dbReference type="KEGG" id="mste:MSTE_00750"/>
<name>A0A1Z4ET04_9MYCO</name>
<evidence type="ECO:0000313" key="2">
    <source>
        <dbReference type="EMBL" id="BAX96085.1"/>
    </source>
</evidence>
<feature type="region of interest" description="Disordered" evidence="1">
    <location>
        <begin position="44"/>
        <end position="68"/>
    </location>
</feature>
<feature type="compositionally biased region" description="Basic and acidic residues" evidence="1">
    <location>
        <begin position="209"/>
        <end position="218"/>
    </location>
</feature>
<keyword evidence="3" id="KW-1185">Reference proteome</keyword>
<feature type="region of interest" description="Disordered" evidence="1">
    <location>
        <begin position="180"/>
        <end position="230"/>
    </location>
</feature>
<evidence type="ECO:0000313" key="3">
    <source>
        <dbReference type="Proteomes" id="UP000217954"/>
    </source>
</evidence>
<dbReference type="AlphaFoldDB" id="A0A1Z4ET04"/>
<dbReference type="RefSeq" id="WP_157997622.1">
    <property type="nucleotide sequence ID" value="NZ_AP018165.1"/>
</dbReference>
<sequence length="457" mass="47609">MAHSLREWLEYPNAVADISKAIIQRGRSSESNAEVLRRLQEASTWDGASGSAAREASGRHAATSSGTAEENLKLGVEAKRVWDGANDVAKGIRNIVADASGSANGEPSMDIDLDMNRVVVPAWVGNLNPKNPDDAQTLAKVQAKVERLNQRIATALQAGQTMDIEFAQVINGGTGGKVVQRATKESPDERPKADGQTQAAGAGGVEVAPDQKVKDWSKSKGAPFGQDILKDGANGKQYQWGDDLKVNKPEGPVLSEAKTKVIGGTVKDLGKGGGELPDWAGKDAKWGWSSKFLTGSAGAGGEVRTDGGGGSAKVNADIVANEAHVKEIRLGPLTLNGQISGALGVDGKADSALTLTRDGADAPRSGIQFGGDAMAGLRGGQQIDAKIWGLGVKNTVNEYAGGGGALHFYGGWQGDEFKFGGRTGLAWGLGLKDTVEISIAPKEVAKNIGKLWAWANN</sequence>
<accession>A0A1Z4ET04</accession>
<feature type="compositionally biased region" description="Low complexity" evidence="1">
    <location>
        <begin position="47"/>
        <end position="62"/>
    </location>
</feature>
<organism evidence="2 3">
    <name type="scientific">[Mycobacterium] stephanolepidis</name>
    <dbReference type="NCBI Taxonomy" id="1520670"/>
    <lineage>
        <taxon>Bacteria</taxon>
        <taxon>Bacillati</taxon>
        <taxon>Actinomycetota</taxon>
        <taxon>Actinomycetes</taxon>
        <taxon>Mycobacteriales</taxon>
        <taxon>Mycobacteriaceae</taxon>
        <taxon>Mycobacteroides</taxon>
    </lineage>
</organism>
<evidence type="ECO:0000256" key="1">
    <source>
        <dbReference type="SAM" id="MobiDB-lite"/>
    </source>
</evidence>
<feature type="compositionally biased region" description="Basic and acidic residues" evidence="1">
    <location>
        <begin position="182"/>
        <end position="193"/>
    </location>
</feature>
<reference evidence="3" key="1">
    <citation type="journal article" date="2017" name="Genome Announc.">
        <title>Complete Genome Sequence of Mycobacterium stephanolepidis.</title>
        <authorList>
            <person name="Fukano H."/>
            <person name="Yoshida M."/>
            <person name="Katayama Y."/>
            <person name="Omatsu T."/>
            <person name="Mizutani T."/>
            <person name="Kurata O."/>
            <person name="Wada S."/>
            <person name="Hoshino Y."/>
        </authorList>
    </citation>
    <scope>NUCLEOTIDE SEQUENCE [LARGE SCALE GENOMIC DNA]</scope>
    <source>
        <strain evidence="3">NJB0901</strain>
    </source>
</reference>
<gene>
    <name evidence="2" type="ORF">MSTE_00750</name>
</gene>
<dbReference type="Proteomes" id="UP000217954">
    <property type="component" value="Chromosome"/>
</dbReference>
<dbReference type="EMBL" id="AP018165">
    <property type="protein sequence ID" value="BAX96085.1"/>
    <property type="molecule type" value="Genomic_DNA"/>
</dbReference>
<dbReference type="OrthoDB" id="9824384at2"/>
<reference evidence="2 3" key="2">
    <citation type="journal article" date="2017" name="Int. J. Syst. Evol. Microbiol.">
        <title>Mycobacterium stephanolepidis sp. nov., a rapidly growing species related to Mycobacterium chelonae, isolated from marine teleost fish, Stephanolepis cirrhifer.</title>
        <authorList>
            <person name="Fukano H."/>
            <person name="Wada S."/>
            <person name="Kurata O."/>
            <person name="Katayama K."/>
            <person name="Fujiwara N."/>
            <person name="Hoshino Y."/>
        </authorList>
    </citation>
    <scope>NUCLEOTIDE SEQUENCE [LARGE SCALE GENOMIC DNA]</scope>
    <source>
        <strain evidence="2 3">NJB0901</strain>
    </source>
</reference>
<proteinExistence type="predicted"/>